<feature type="region of interest" description="Disordered" evidence="1">
    <location>
        <begin position="424"/>
        <end position="445"/>
    </location>
</feature>
<sequence>MWEKRSFLLFFTSLCLSQRVASQNLHDARSYAAASALTPSITTTSSPTPQTLDPVIIEDTDAVAEEMHIQDLLALAAIVERAAQTAPLPSDPSLSIFSAQQSVALEALSSAESEFSSVASFLQTFTPAAPSVFASGDTSVTVSVPSATPSSASQTSAQSTSATASTQRSSSATTASSTSQRSSSSQSTPTSSRSQTTLSTSSRSSSTDSSTTRTSSSHSSTSFSSTSSKSTSSTTSTSSSSSTSHSPTPSTSEATNRPTNGTAPVPPSSSSNNLSGGQIAGISVGSIGAAAIGIAGIAFYLRRRSQRAARHRELNQVYPEEAYLYDPPITPPPETAQIGGPRGGPGDPGAGILVTREFGTNGAARSAESFHTTNQTLPSTGGATRSLSPEETDDPRAGLIPAVQPPSPLTIPGVNTAYTNTYPNGSPIRNGNGNGNGNYSPNSPRFVNTANGTFPSTNAARPVAYGLGVSTAAVASQAAQNRSRNLSGEQDPSVAASPMDIRREERMVLSPEGEGGDMGMGRVSYGGADPGVGRVRRAWGW</sequence>
<evidence type="ECO:0000256" key="3">
    <source>
        <dbReference type="SAM" id="SignalP"/>
    </source>
</evidence>
<feature type="chain" id="PRO_5040192157" evidence="3">
    <location>
        <begin position="23"/>
        <end position="541"/>
    </location>
</feature>
<proteinExistence type="predicted"/>
<keyword evidence="3" id="KW-0732">Signal</keyword>
<protein>
    <submittedName>
        <fullName evidence="4">Uncharacterized protein</fullName>
    </submittedName>
</protein>
<keyword evidence="2" id="KW-1133">Transmembrane helix</keyword>
<accession>A0A9P4M709</accession>
<feature type="compositionally biased region" description="Polar residues" evidence="1">
    <location>
        <begin position="369"/>
        <end position="389"/>
    </location>
</feature>
<feature type="compositionally biased region" description="Low complexity" evidence="1">
    <location>
        <begin position="424"/>
        <end position="444"/>
    </location>
</feature>
<keyword evidence="2" id="KW-0472">Membrane</keyword>
<feature type="compositionally biased region" description="Polar residues" evidence="1">
    <location>
        <begin position="253"/>
        <end position="262"/>
    </location>
</feature>
<dbReference type="Proteomes" id="UP000799772">
    <property type="component" value="Unassembled WGS sequence"/>
</dbReference>
<feature type="transmembrane region" description="Helical" evidence="2">
    <location>
        <begin position="279"/>
        <end position="301"/>
    </location>
</feature>
<feature type="region of interest" description="Disordered" evidence="1">
    <location>
        <begin position="139"/>
        <end position="273"/>
    </location>
</feature>
<feature type="region of interest" description="Disordered" evidence="1">
    <location>
        <begin position="480"/>
        <end position="504"/>
    </location>
</feature>
<keyword evidence="5" id="KW-1185">Reference proteome</keyword>
<organism evidence="4 5">
    <name type="scientific">Rhizodiscina lignyota</name>
    <dbReference type="NCBI Taxonomy" id="1504668"/>
    <lineage>
        <taxon>Eukaryota</taxon>
        <taxon>Fungi</taxon>
        <taxon>Dikarya</taxon>
        <taxon>Ascomycota</taxon>
        <taxon>Pezizomycotina</taxon>
        <taxon>Dothideomycetes</taxon>
        <taxon>Pleosporomycetidae</taxon>
        <taxon>Aulographales</taxon>
        <taxon>Rhizodiscinaceae</taxon>
        <taxon>Rhizodiscina</taxon>
    </lineage>
</organism>
<evidence type="ECO:0000313" key="4">
    <source>
        <dbReference type="EMBL" id="KAF2099490.1"/>
    </source>
</evidence>
<feature type="signal peptide" evidence="3">
    <location>
        <begin position="1"/>
        <end position="22"/>
    </location>
</feature>
<dbReference type="EMBL" id="ML978125">
    <property type="protein sequence ID" value="KAF2099490.1"/>
    <property type="molecule type" value="Genomic_DNA"/>
</dbReference>
<comment type="caution">
    <text evidence="4">The sequence shown here is derived from an EMBL/GenBank/DDBJ whole genome shotgun (WGS) entry which is preliminary data.</text>
</comment>
<keyword evidence="2" id="KW-0812">Transmembrane</keyword>
<feature type="compositionally biased region" description="Polar residues" evidence="1">
    <location>
        <begin position="481"/>
        <end position="490"/>
    </location>
</feature>
<evidence type="ECO:0000256" key="2">
    <source>
        <dbReference type="SAM" id="Phobius"/>
    </source>
</evidence>
<gene>
    <name evidence="4" type="ORF">NA57DRAFT_55456</name>
</gene>
<evidence type="ECO:0000256" key="1">
    <source>
        <dbReference type="SAM" id="MobiDB-lite"/>
    </source>
</evidence>
<dbReference type="AlphaFoldDB" id="A0A9P4M709"/>
<feature type="region of interest" description="Disordered" evidence="1">
    <location>
        <begin position="510"/>
        <end position="529"/>
    </location>
</feature>
<name>A0A9P4M709_9PEZI</name>
<reference evidence="4" key="1">
    <citation type="journal article" date="2020" name="Stud. Mycol.">
        <title>101 Dothideomycetes genomes: a test case for predicting lifestyles and emergence of pathogens.</title>
        <authorList>
            <person name="Haridas S."/>
            <person name="Albert R."/>
            <person name="Binder M."/>
            <person name="Bloem J."/>
            <person name="Labutti K."/>
            <person name="Salamov A."/>
            <person name="Andreopoulos B."/>
            <person name="Baker S."/>
            <person name="Barry K."/>
            <person name="Bills G."/>
            <person name="Bluhm B."/>
            <person name="Cannon C."/>
            <person name="Castanera R."/>
            <person name="Culley D."/>
            <person name="Daum C."/>
            <person name="Ezra D."/>
            <person name="Gonzalez J."/>
            <person name="Henrissat B."/>
            <person name="Kuo A."/>
            <person name="Liang C."/>
            <person name="Lipzen A."/>
            <person name="Lutzoni F."/>
            <person name="Magnuson J."/>
            <person name="Mondo S."/>
            <person name="Nolan M."/>
            <person name="Ohm R."/>
            <person name="Pangilinan J."/>
            <person name="Park H.-J."/>
            <person name="Ramirez L."/>
            <person name="Alfaro M."/>
            <person name="Sun H."/>
            <person name="Tritt A."/>
            <person name="Yoshinaga Y."/>
            <person name="Zwiers L.-H."/>
            <person name="Turgeon B."/>
            <person name="Goodwin S."/>
            <person name="Spatafora J."/>
            <person name="Crous P."/>
            <person name="Grigoriev I."/>
        </authorList>
    </citation>
    <scope>NUCLEOTIDE SEQUENCE</scope>
    <source>
        <strain evidence="4">CBS 133067</strain>
    </source>
</reference>
<evidence type="ECO:0000313" key="5">
    <source>
        <dbReference type="Proteomes" id="UP000799772"/>
    </source>
</evidence>
<feature type="region of interest" description="Disordered" evidence="1">
    <location>
        <begin position="364"/>
        <end position="412"/>
    </location>
</feature>
<feature type="compositionally biased region" description="Low complexity" evidence="1">
    <location>
        <begin position="139"/>
        <end position="252"/>
    </location>
</feature>